<protein>
    <submittedName>
        <fullName evidence="2">Alpha/beta hydrolase</fullName>
    </submittedName>
</protein>
<dbReference type="InterPro" id="IPR000073">
    <property type="entry name" value="AB_hydrolase_1"/>
</dbReference>
<evidence type="ECO:0000259" key="1">
    <source>
        <dbReference type="Pfam" id="PF12697"/>
    </source>
</evidence>
<evidence type="ECO:0000313" key="2">
    <source>
        <dbReference type="EMBL" id="QUD87638.1"/>
    </source>
</evidence>
<dbReference type="PANTHER" id="PTHR43798:SF5">
    <property type="entry name" value="MONOACYLGLYCEROL LIPASE ABHD6"/>
    <property type="match status" value="1"/>
</dbReference>
<dbReference type="KEGG" id="caul:KCG34_21735"/>
<proteinExistence type="predicted"/>
<dbReference type="EMBL" id="CP073078">
    <property type="protein sequence ID" value="QUD87638.1"/>
    <property type="molecule type" value="Genomic_DNA"/>
</dbReference>
<dbReference type="GO" id="GO:0047372">
    <property type="term" value="F:monoacylglycerol lipase activity"/>
    <property type="evidence" value="ECO:0007669"/>
    <property type="project" value="TreeGrafter"/>
</dbReference>
<dbReference type="GO" id="GO:0016020">
    <property type="term" value="C:membrane"/>
    <property type="evidence" value="ECO:0007669"/>
    <property type="project" value="TreeGrafter"/>
</dbReference>
<organism evidence="2 3">
    <name type="scientific">Phenylobacterium montanum</name>
    <dbReference type="NCBI Taxonomy" id="2823693"/>
    <lineage>
        <taxon>Bacteria</taxon>
        <taxon>Pseudomonadati</taxon>
        <taxon>Pseudomonadota</taxon>
        <taxon>Alphaproteobacteria</taxon>
        <taxon>Caulobacterales</taxon>
        <taxon>Caulobacteraceae</taxon>
        <taxon>Phenylobacterium</taxon>
    </lineage>
</organism>
<name>A0A975FZB7_9CAUL</name>
<dbReference type="PANTHER" id="PTHR43798">
    <property type="entry name" value="MONOACYLGLYCEROL LIPASE"/>
    <property type="match status" value="1"/>
</dbReference>
<accession>A0A975FZB7</accession>
<dbReference type="SUPFAM" id="SSF53474">
    <property type="entry name" value="alpha/beta-Hydrolases"/>
    <property type="match status" value="1"/>
</dbReference>
<keyword evidence="3" id="KW-1185">Reference proteome</keyword>
<dbReference type="RefSeq" id="WP_211937690.1">
    <property type="nucleotide sequence ID" value="NZ_CP073078.1"/>
</dbReference>
<gene>
    <name evidence="2" type="ORF">KCG34_21735</name>
</gene>
<dbReference type="InterPro" id="IPR029058">
    <property type="entry name" value="AB_hydrolase_fold"/>
</dbReference>
<dbReference type="PRINTS" id="PR00111">
    <property type="entry name" value="ABHYDROLASE"/>
</dbReference>
<reference evidence="2" key="1">
    <citation type="submission" date="2021-04" db="EMBL/GenBank/DDBJ databases">
        <title>The complete genome sequence of Caulobacter sp. S6.</title>
        <authorList>
            <person name="Tang Y."/>
            <person name="Ouyang W."/>
            <person name="Liu Q."/>
            <person name="Huang B."/>
            <person name="Guo Z."/>
            <person name="Lei P."/>
        </authorList>
    </citation>
    <scope>NUCLEOTIDE SEQUENCE</scope>
    <source>
        <strain evidence="2">S6</strain>
    </source>
</reference>
<sequence>MDTRSGPGPSALPVRRRFDLPALGPDARLAAVEFGDPARPFDLIFLHANGFNAMTYRDVLAPLAGRLHVLAVDQQGHGGSPQRTAIEGRTSWSDLSLDLIALLDLLDGPPVVLAGHSLGGAVSLFAAAQRPDRVRALALFDPVIPSKAMVAQLLAAEGQWTRGNPLAEGALRRRAVFPSRQAVIDSYRGRGPFKTWPDAALEGYVEDGFAERDDGQVELTCAPAWESSNFRSHGHDPWSYIARLTVPVTVLRASNGSTCNLVSEDELPDTVPRKHVETIADSTHFLPIERPDLTRATLLAACLHS</sequence>
<dbReference type="Pfam" id="PF12697">
    <property type="entry name" value="Abhydrolase_6"/>
    <property type="match status" value="1"/>
</dbReference>
<dbReference type="Gene3D" id="3.40.50.1820">
    <property type="entry name" value="alpha/beta hydrolase"/>
    <property type="match status" value="1"/>
</dbReference>
<evidence type="ECO:0000313" key="3">
    <source>
        <dbReference type="Proteomes" id="UP000676409"/>
    </source>
</evidence>
<feature type="domain" description="AB hydrolase-1" evidence="1">
    <location>
        <begin position="43"/>
        <end position="294"/>
    </location>
</feature>
<dbReference type="InterPro" id="IPR050266">
    <property type="entry name" value="AB_hydrolase_sf"/>
</dbReference>
<dbReference type="AlphaFoldDB" id="A0A975FZB7"/>
<keyword evidence="2" id="KW-0378">Hydrolase</keyword>
<dbReference type="Proteomes" id="UP000676409">
    <property type="component" value="Chromosome"/>
</dbReference>
<dbReference type="GO" id="GO:0046464">
    <property type="term" value="P:acylglycerol catabolic process"/>
    <property type="evidence" value="ECO:0007669"/>
    <property type="project" value="TreeGrafter"/>
</dbReference>